<keyword evidence="2" id="KW-1185">Reference proteome</keyword>
<dbReference type="AlphaFoldDB" id="A0A918RM86"/>
<gene>
    <name evidence="1" type="ORF">GCM10008090_06800</name>
</gene>
<reference evidence="1" key="2">
    <citation type="submission" date="2020-09" db="EMBL/GenBank/DDBJ databases">
        <authorList>
            <person name="Sun Q."/>
            <person name="Kim S."/>
        </authorList>
    </citation>
    <scope>NUCLEOTIDE SEQUENCE</scope>
    <source>
        <strain evidence="1">KCTC 12711</strain>
    </source>
</reference>
<comment type="caution">
    <text evidence="1">The sequence shown here is derived from an EMBL/GenBank/DDBJ whole genome shotgun (WGS) entry which is preliminary data.</text>
</comment>
<reference evidence="1" key="1">
    <citation type="journal article" date="2014" name="Int. J. Syst. Evol. Microbiol.">
        <title>Complete genome sequence of Corynebacterium casei LMG S-19264T (=DSM 44701T), isolated from a smear-ripened cheese.</title>
        <authorList>
            <consortium name="US DOE Joint Genome Institute (JGI-PGF)"/>
            <person name="Walter F."/>
            <person name="Albersmeier A."/>
            <person name="Kalinowski J."/>
            <person name="Ruckert C."/>
        </authorList>
    </citation>
    <scope>NUCLEOTIDE SEQUENCE</scope>
    <source>
        <strain evidence="1">KCTC 12711</strain>
    </source>
</reference>
<accession>A0A918RM86</accession>
<sequence length="57" mass="6465">MFGRVMYELSQTAEMKVDVNTVGSAMNVLPKLTSSIAANDTYMSFHFDERAKCGEWR</sequence>
<evidence type="ECO:0000313" key="1">
    <source>
        <dbReference type="EMBL" id="GHA00569.1"/>
    </source>
</evidence>
<name>A0A918RM86_9GAMM</name>
<dbReference type="Proteomes" id="UP000614811">
    <property type="component" value="Unassembled WGS sequence"/>
</dbReference>
<protein>
    <submittedName>
        <fullName evidence="1">Uncharacterized protein</fullName>
    </submittedName>
</protein>
<evidence type="ECO:0000313" key="2">
    <source>
        <dbReference type="Proteomes" id="UP000614811"/>
    </source>
</evidence>
<dbReference type="EMBL" id="BMXA01000001">
    <property type="protein sequence ID" value="GHA00569.1"/>
    <property type="molecule type" value="Genomic_DNA"/>
</dbReference>
<organism evidence="1 2">
    <name type="scientific">Arenicella chitinivorans</name>
    <dbReference type="NCBI Taxonomy" id="1329800"/>
    <lineage>
        <taxon>Bacteria</taxon>
        <taxon>Pseudomonadati</taxon>
        <taxon>Pseudomonadota</taxon>
        <taxon>Gammaproteobacteria</taxon>
        <taxon>Arenicellales</taxon>
        <taxon>Arenicellaceae</taxon>
        <taxon>Arenicella</taxon>
    </lineage>
</organism>
<proteinExistence type="predicted"/>